<feature type="region of interest" description="Disordered" evidence="4">
    <location>
        <begin position="24"/>
        <end position="55"/>
    </location>
</feature>
<dbReference type="Pfam" id="PF00691">
    <property type="entry name" value="OmpA"/>
    <property type="match status" value="1"/>
</dbReference>
<comment type="subcellular location">
    <subcellularLocation>
        <location evidence="1">Cell outer membrane</location>
    </subcellularLocation>
</comment>
<dbReference type="EMBL" id="JACJIA010000002">
    <property type="protein sequence ID" value="MBA8950056.1"/>
    <property type="molecule type" value="Genomic_DNA"/>
</dbReference>
<dbReference type="PROSITE" id="PS51257">
    <property type="entry name" value="PROKAR_LIPOPROTEIN"/>
    <property type="match status" value="1"/>
</dbReference>
<dbReference type="InterPro" id="IPR050330">
    <property type="entry name" value="Bact_OuterMem_StrucFunc"/>
</dbReference>
<proteinExistence type="predicted"/>
<sequence>MPIAPRALALPLAVLLAASCDDTGPKKVDPPVTGASAAAPTHAPAGGSLSREGWFGSGDPLHARVEVRGVERAAGKTTARLVVTSLDASARQAAFPVTLLDPVNRRLYRPAAAPEARPFAPNAPQEVTVDFPALAGRPEKLTVLTPGSAGEITGVPVTGTDAPPAAPAAVDLYDITEGETRDVTAGSSDVKLNLRADALFASGKATLGGRAGQVLDQAAKEIKAEADPSRPLTLNGHTDGKGDGDRNLKLSRERAEAVEKELRTRLGGGFTYTTSGRGEQNPVAGEGGKDDAAARSRNRRVEISYTVRRTEATATASTSPAPRGGTAAPAAFRAQDGAKVASRHARFGQQKRRIDVKPFYRDGAYIVAVFDLVNEGPGTTPPDASYSHRDYPGGLFTSFGVVNGKDVHRAVRVGTETTYLSALSAAFRTAPGEPSRAYVYLPAPPGDPRTVVFDAGPFGKVNNVPVS</sequence>
<evidence type="ECO:0000313" key="7">
    <source>
        <dbReference type="Proteomes" id="UP000572680"/>
    </source>
</evidence>
<keyword evidence="2 3" id="KW-0472">Membrane</keyword>
<feature type="region of interest" description="Disordered" evidence="4">
    <location>
        <begin position="268"/>
        <end position="295"/>
    </location>
</feature>
<dbReference type="PROSITE" id="PS51123">
    <property type="entry name" value="OMPA_2"/>
    <property type="match status" value="1"/>
</dbReference>
<feature type="region of interest" description="Disordered" evidence="4">
    <location>
        <begin position="310"/>
        <end position="330"/>
    </location>
</feature>
<dbReference type="PRINTS" id="PR01021">
    <property type="entry name" value="OMPADOMAIN"/>
</dbReference>
<dbReference type="CDD" id="cd07185">
    <property type="entry name" value="OmpA_C-like"/>
    <property type="match status" value="1"/>
</dbReference>
<feature type="compositionally biased region" description="Basic and acidic residues" evidence="4">
    <location>
        <begin position="238"/>
        <end position="247"/>
    </location>
</feature>
<dbReference type="Gene3D" id="3.30.1330.60">
    <property type="entry name" value="OmpA-like domain"/>
    <property type="match status" value="1"/>
</dbReference>
<keyword evidence="7" id="KW-1185">Reference proteome</keyword>
<dbReference type="InterPro" id="IPR036737">
    <property type="entry name" value="OmpA-like_sf"/>
</dbReference>
<feature type="compositionally biased region" description="Low complexity" evidence="4">
    <location>
        <begin position="312"/>
        <end position="330"/>
    </location>
</feature>
<dbReference type="AlphaFoldDB" id="A0A7W3LKZ3"/>
<evidence type="ECO:0000256" key="2">
    <source>
        <dbReference type="ARBA" id="ARBA00023136"/>
    </source>
</evidence>
<protein>
    <submittedName>
        <fullName evidence="6">Outer membrane protein OmpA-like peptidoglycan-associated protein</fullName>
    </submittedName>
</protein>
<evidence type="ECO:0000256" key="4">
    <source>
        <dbReference type="SAM" id="MobiDB-lite"/>
    </source>
</evidence>
<dbReference type="InterPro" id="IPR006665">
    <property type="entry name" value="OmpA-like"/>
</dbReference>
<dbReference type="SUPFAM" id="SSF103088">
    <property type="entry name" value="OmpA-like"/>
    <property type="match status" value="1"/>
</dbReference>
<accession>A0A7W3LKZ3</accession>
<reference evidence="6 7" key="1">
    <citation type="submission" date="2020-08" db="EMBL/GenBank/DDBJ databases">
        <title>Genomic Encyclopedia of Type Strains, Phase IV (KMG-IV): sequencing the most valuable type-strain genomes for metagenomic binning, comparative biology and taxonomic classification.</title>
        <authorList>
            <person name="Goeker M."/>
        </authorList>
    </citation>
    <scope>NUCLEOTIDE SEQUENCE [LARGE SCALE GENOMIC DNA]</scope>
    <source>
        <strain evidence="6 7">DSM 44197</strain>
    </source>
</reference>
<gene>
    <name evidence="6" type="ORF">HNR61_001669</name>
</gene>
<evidence type="ECO:0000313" key="6">
    <source>
        <dbReference type="EMBL" id="MBA8950056.1"/>
    </source>
</evidence>
<dbReference type="PANTHER" id="PTHR30329">
    <property type="entry name" value="STATOR ELEMENT OF FLAGELLAR MOTOR COMPLEX"/>
    <property type="match status" value="1"/>
</dbReference>
<dbReference type="Proteomes" id="UP000572680">
    <property type="component" value="Unassembled WGS sequence"/>
</dbReference>
<dbReference type="PANTHER" id="PTHR30329:SF20">
    <property type="entry name" value="EXPORTED PROTEIN"/>
    <property type="match status" value="1"/>
</dbReference>
<evidence type="ECO:0000256" key="3">
    <source>
        <dbReference type="PROSITE-ProRule" id="PRU00473"/>
    </source>
</evidence>
<feature type="region of interest" description="Disordered" evidence="4">
    <location>
        <begin position="224"/>
        <end position="247"/>
    </location>
</feature>
<organism evidence="6 7">
    <name type="scientific">Actinomadura namibiensis</name>
    <dbReference type="NCBI Taxonomy" id="182080"/>
    <lineage>
        <taxon>Bacteria</taxon>
        <taxon>Bacillati</taxon>
        <taxon>Actinomycetota</taxon>
        <taxon>Actinomycetes</taxon>
        <taxon>Streptosporangiales</taxon>
        <taxon>Thermomonosporaceae</taxon>
        <taxon>Actinomadura</taxon>
    </lineage>
</organism>
<comment type="caution">
    <text evidence="6">The sequence shown here is derived from an EMBL/GenBank/DDBJ whole genome shotgun (WGS) entry which is preliminary data.</text>
</comment>
<dbReference type="InterPro" id="IPR006664">
    <property type="entry name" value="OMP_bac"/>
</dbReference>
<feature type="compositionally biased region" description="Low complexity" evidence="4">
    <location>
        <begin position="33"/>
        <end position="48"/>
    </location>
</feature>
<name>A0A7W3LKZ3_ACTNM</name>
<dbReference type="RefSeq" id="WP_182842529.1">
    <property type="nucleotide sequence ID" value="NZ_BAAALP010000031.1"/>
</dbReference>
<feature type="domain" description="OmpA-like" evidence="5">
    <location>
        <begin position="187"/>
        <end position="309"/>
    </location>
</feature>
<dbReference type="GO" id="GO:0009279">
    <property type="term" value="C:cell outer membrane"/>
    <property type="evidence" value="ECO:0007669"/>
    <property type="project" value="UniProtKB-SubCell"/>
</dbReference>
<evidence type="ECO:0000259" key="5">
    <source>
        <dbReference type="PROSITE" id="PS51123"/>
    </source>
</evidence>
<evidence type="ECO:0000256" key="1">
    <source>
        <dbReference type="ARBA" id="ARBA00004442"/>
    </source>
</evidence>